<keyword evidence="2" id="KW-1185">Reference proteome</keyword>
<gene>
    <name evidence="1" type="ORF">GCM10017584_02210</name>
</gene>
<dbReference type="RefSeq" id="WP_271175352.1">
    <property type="nucleotide sequence ID" value="NZ_BAAAJO010000001.1"/>
</dbReference>
<reference evidence="1" key="1">
    <citation type="journal article" date="2014" name="Int. J. Syst. Evol. Microbiol.">
        <title>Complete genome sequence of Corynebacterium casei LMG S-19264T (=DSM 44701T), isolated from a smear-ripened cheese.</title>
        <authorList>
            <consortium name="US DOE Joint Genome Institute (JGI-PGF)"/>
            <person name="Walter F."/>
            <person name="Albersmeier A."/>
            <person name="Kalinowski J."/>
            <person name="Ruckert C."/>
        </authorList>
    </citation>
    <scope>NUCLEOTIDE SEQUENCE</scope>
    <source>
        <strain evidence="1">VKM Ac-1401</strain>
    </source>
</reference>
<protein>
    <submittedName>
        <fullName evidence="1">Uncharacterized protein</fullName>
    </submittedName>
</protein>
<comment type="caution">
    <text evidence="1">The sequence shown here is derived from an EMBL/GenBank/DDBJ whole genome shotgun (WGS) entry which is preliminary data.</text>
</comment>
<dbReference type="Proteomes" id="UP001142372">
    <property type="component" value="Unassembled WGS sequence"/>
</dbReference>
<sequence>MASRDDIDQLATTLLVEHGDRFDALRDHMFRLIDATTADEHPQTTEPLALLSPVRDGVLCVFSCVCVAATDGQPITVIATRLSAVDREEAEVAPTDVEALAFARALLGESWFQQSFREISELTDPSRASRGVRLYLSGDFQPGLPAVLGDSLIPTVETLD</sequence>
<name>A0A9W6H7E2_9MICO</name>
<proteinExistence type="predicted"/>
<dbReference type="AlphaFoldDB" id="A0A9W6H7E2"/>
<reference evidence="1" key="2">
    <citation type="submission" date="2023-01" db="EMBL/GenBank/DDBJ databases">
        <authorList>
            <person name="Sun Q."/>
            <person name="Evtushenko L."/>
        </authorList>
    </citation>
    <scope>NUCLEOTIDE SEQUENCE</scope>
    <source>
        <strain evidence="1">VKM Ac-1401</strain>
    </source>
</reference>
<evidence type="ECO:0000313" key="1">
    <source>
        <dbReference type="EMBL" id="GLJ74648.1"/>
    </source>
</evidence>
<organism evidence="1 2">
    <name type="scientific">Leifsonia poae</name>
    <dbReference type="NCBI Taxonomy" id="110933"/>
    <lineage>
        <taxon>Bacteria</taxon>
        <taxon>Bacillati</taxon>
        <taxon>Actinomycetota</taxon>
        <taxon>Actinomycetes</taxon>
        <taxon>Micrococcales</taxon>
        <taxon>Microbacteriaceae</taxon>
        <taxon>Leifsonia</taxon>
    </lineage>
</organism>
<dbReference type="EMBL" id="BSEN01000001">
    <property type="protein sequence ID" value="GLJ74648.1"/>
    <property type="molecule type" value="Genomic_DNA"/>
</dbReference>
<evidence type="ECO:0000313" key="2">
    <source>
        <dbReference type="Proteomes" id="UP001142372"/>
    </source>
</evidence>
<accession>A0A9W6H7E2</accession>